<gene>
    <name evidence="3" type="ORF">OH136_02835</name>
</gene>
<evidence type="ECO:0000256" key="1">
    <source>
        <dbReference type="SAM" id="MobiDB-lite"/>
    </source>
</evidence>
<evidence type="ECO:0000313" key="3">
    <source>
        <dbReference type="EMBL" id="MCV6823480.1"/>
    </source>
</evidence>
<feature type="region of interest" description="Disordered" evidence="1">
    <location>
        <begin position="34"/>
        <end position="55"/>
    </location>
</feature>
<dbReference type="RefSeq" id="WP_263952324.1">
    <property type="nucleotide sequence ID" value="NZ_JAOYFC010000001.1"/>
</dbReference>
<reference evidence="3" key="1">
    <citation type="submission" date="2022-10" db="EMBL/GenBank/DDBJ databases">
        <authorList>
            <person name="Yue Y."/>
        </authorList>
    </citation>
    <scope>NUCLEOTIDE SEQUENCE</scope>
    <source>
        <strain evidence="3">Z654</strain>
    </source>
</reference>
<comment type="caution">
    <text evidence="3">The sequence shown here is derived from an EMBL/GenBank/DDBJ whole genome shotgun (WGS) entry which is preliminary data.</text>
</comment>
<evidence type="ECO:0000256" key="2">
    <source>
        <dbReference type="SAM" id="SignalP"/>
    </source>
</evidence>
<organism evidence="3 4">
    <name type="scientific">Halocynthiibacter halioticoli</name>
    <dbReference type="NCBI Taxonomy" id="2986804"/>
    <lineage>
        <taxon>Bacteria</taxon>
        <taxon>Pseudomonadati</taxon>
        <taxon>Pseudomonadota</taxon>
        <taxon>Alphaproteobacteria</taxon>
        <taxon>Rhodobacterales</taxon>
        <taxon>Paracoccaceae</taxon>
        <taxon>Halocynthiibacter</taxon>
    </lineage>
</organism>
<keyword evidence="4" id="KW-1185">Reference proteome</keyword>
<feature type="chain" id="PRO_5041899692" evidence="2">
    <location>
        <begin position="21"/>
        <end position="70"/>
    </location>
</feature>
<dbReference type="Proteomes" id="UP001208041">
    <property type="component" value="Unassembled WGS sequence"/>
</dbReference>
<feature type="signal peptide" evidence="2">
    <location>
        <begin position="1"/>
        <end position="20"/>
    </location>
</feature>
<accession>A0AAE3IWL5</accession>
<protein>
    <submittedName>
        <fullName evidence="3">Uncharacterized protein</fullName>
    </submittedName>
</protein>
<dbReference type="EMBL" id="JAOYFC010000001">
    <property type="protein sequence ID" value="MCV6823480.1"/>
    <property type="molecule type" value="Genomic_DNA"/>
</dbReference>
<name>A0AAE3IWL5_9RHOB</name>
<sequence length="70" mass="6945">MKIIALTAASLVALALPATAAEVQTKSGKTVWTVDSLSPPAGKNNGGKGKTDKASKGLVNAVTKGGLVLK</sequence>
<dbReference type="AlphaFoldDB" id="A0AAE3IWL5"/>
<proteinExistence type="predicted"/>
<keyword evidence="2" id="KW-0732">Signal</keyword>
<evidence type="ECO:0000313" key="4">
    <source>
        <dbReference type="Proteomes" id="UP001208041"/>
    </source>
</evidence>